<dbReference type="KEGG" id="sniv:SFSGTM_19560"/>
<dbReference type="Pfam" id="PF04316">
    <property type="entry name" value="FlgM"/>
    <property type="match status" value="1"/>
</dbReference>
<keyword evidence="12" id="KW-1185">Reference proteome</keyword>
<evidence type="ECO:0000256" key="3">
    <source>
        <dbReference type="ARBA" id="ARBA00022491"/>
    </source>
</evidence>
<dbReference type="EMBL" id="AP021881">
    <property type="protein sequence ID" value="BBP01248.1"/>
    <property type="molecule type" value="Genomic_DNA"/>
</dbReference>
<evidence type="ECO:0000259" key="10">
    <source>
        <dbReference type="Pfam" id="PF04316"/>
    </source>
</evidence>
<dbReference type="InterPro" id="IPR007412">
    <property type="entry name" value="FlgM"/>
</dbReference>
<reference evidence="12" key="1">
    <citation type="submission" date="2019-11" db="EMBL/GenBank/DDBJ databases">
        <title>Isolation and characterization of a novel species in the genus Sulfuriferula.</title>
        <authorList>
            <person name="Mochizuki J."/>
            <person name="Kojima H."/>
            <person name="Fukui M."/>
        </authorList>
    </citation>
    <scope>NUCLEOTIDE SEQUENCE [LARGE SCALE GENOMIC DNA]</scope>
    <source>
        <strain evidence="12">SGTM</strain>
    </source>
</reference>
<dbReference type="RefSeq" id="WP_162085050.1">
    <property type="nucleotide sequence ID" value="NZ_AP021881.1"/>
</dbReference>
<evidence type="ECO:0000256" key="6">
    <source>
        <dbReference type="ARBA" id="ARBA00023163"/>
    </source>
</evidence>
<sequence length="106" mass="11007">MKITDSIKNITSLPVGNTTTNSAKGNEQAAAVSTANSNTGAKVTLSPLSSQLQALQVQIAGTSAFDTKKVESIKTAIANGQFQVDSSKIANELITSVRDLLQSRNG</sequence>
<accession>A0A809S3B9</accession>
<gene>
    <name evidence="11" type="ORF">SFSGTM_19560</name>
</gene>
<protein>
    <recommendedName>
        <fullName evidence="2">Negative regulator of flagellin synthesis</fullName>
    </recommendedName>
    <alternativeName>
        <fullName evidence="8">Anti-sigma-28 factor</fullName>
    </alternativeName>
</protein>
<proteinExistence type="inferred from homology"/>
<evidence type="ECO:0000256" key="4">
    <source>
        <dbReference type="ARBA" id="ARBA00022795"/>
    </source>
</evidence>
<evidence type="ECO:0000313" key="11">
    <source>
        <dbReference type="EMBL" id="BBP01248.1"/>
    </source>
</evidence>
<evidence type="ECO:0000256" key="9">
    <source>
        <dbReference type="SAM" id="MobiDB-lite"/>
    </source>
</evidence>
<keyword evidence="5" id="KW-0805">Transcription regulation</keyword>
<evidence type="ECO:0000256" key="1">
    <source>
        <dbReference type="ARBA" id="ARBA00005322"/>
    </source>
</evidence>
<dbReference type="InterPro" id="IPR035890">
    <property type="entry name" value="Anti-sigma-28_factor_FlgM_sf"/>
</dbReference>
<comment type="similarity">
    <text evidence="1">Belongs to the FlgM family.</text>
</comment>
<dbReference type="AlphaFoldDB" id="A0A809S3B9"/>
<keyword evidence="3" id="KW-0678">Repressor</keyword>
<name>A0A809S3B9_9PROT</name>
<evidence type="ECO:0000256" key="7">
    <source>
        <dbReference type="ARBA" id="ARBA00024739"/>
    </source>
</evidence>
<dbReference type="GO" id="GO:0044781">
    <property type="term" value="P:bacterial-type flagellum organization"/>
    <property type="evidence" value="ECO:0007669"/>
    <property type="project" value="UniProtKB-KW"/>
</dbReference>
<dbReference type="GO" id="GO:0045892">
    <property type="term" value="P:negative regulation of DNA-templated transcription"/>
    <property type="evidence" value="ECO:0007669"/>
    <property type="project" value="InterPro"/>
</dbReference>
<dbReference type="SUPFAM" id="SSF101498">
    <property type="entry name" value="Anti-sigma factor FlgM"/>
    <property type="match status" value="1"/>
</dbReference>
<evidence type="ECO:0000313" key="12">
    <source>
        <dbReference type="Proteomes" id="UP000463939"/>
    </source>
</evidence>
<feature type="domain" description="Anti-sigma-28 factor FlgM C-terminal" evidence="10">
    <location>
        <begin position="42"/>
        <end position="94"/>
    </location>
</feature>
<keyword evidence="6" id="KW-0804">Transcription</keyword>
<comment type="function">
    <text evidence="7">Responsible for the coupling of flagellin expression to flagellar assembly by preventing expression of the flagellin genes when a component of the middle class of proteins is defective. It negatively regulates flagellar genes by inhibiting the activity of FliA by directly binding to FliA.</text>
</comment>
<evidence type="ECO:0000256" key="2">
    <source>
        <dbReference type="ARBA" id="ARBA00017823"/>
    </source>
</evidence>
<evidence type="ECO:0000256" key="5">
    <source>
        <dbReference type="ARBA" id="ARBA00023015"/>
    </source>
</evidence>
<evidence type="ECO:0000256" key="8">
    <source>
        <dbReference type="ARBA" id="ARBA00030117"/>
    </source>
</evidence>
<dbReference type="Proteomes" id="UP000463939">
    <property type="component" value="Chromosome"/>
</dbReference>
<keyword evidence="4" id="KW-1005">Bacterial flagellum biogenesis</keyword>
<organism evidence="11 12">
    <name type="scientific">Sulfuriferula nivalis</name>
    <dbReference type="NCBI Taxonomy" id="2675298"/>
    <lineage>
        <taxon>Bacteria</taxon>
        <taxon>Pseudomonadati</taxon>
        <taxon>Pseudomonadota</taxon>
        <taxon>Betaproteobacteria</taxon>
        <taxon>Nitrosomonadales</taxon>
        <taxon>Sulfuricellaceae</taxon>
        <taxon>Sulfuriferula</taxon>
    </lineage>
</organism>
<dbReference type="InterPro" id="IPR031316">
    <property type="entry name" value="FlgM_C"/>
</dbReference>
<feature type="region of interest" description="Disordered" evidence="9">
    <location>
        <begin position="14"/>
        <end position="33"/>
    </location>
</feature>
<dbReference type="NCBIfam" id="TIGR03824">
    <property type="entry name" value="FlgM_jcvi"/>
    <property type="match status" value="1"/>
</dbReference>